<dbReference type="Pfam" id="PF13620">
    <property type="entry name" value="CarboxypepD_reg"/>
    <property type="match status" value="1"/>
</dbReference>
<protein>
    <submittedName>
        <fullName evidence="8">Flagellar motor protein MotB</fullName>
    </submittedName>
</protein>
<evidence type="ECO:0000256" key="2">
    <source>
        <dbReference type="ARBA" id="ARBA00023136"/>
    </source>
</evidence>
<proteinExistence type="predicted"/>
<evidence type="ECO:0000256" key="1">
    <source>
        <dbReference type="ARBA" id="ARBA00004442"/>
    </source>
</evidence>
<evidence type="ECO:0000259" key="7">
    <source>
        <dbReference type="PROSITE" id="PS51123"/>
    </source>
</evidence>
<dbReference type="InterPro" id="IPR050330">
    <property type="entry name" value="Bact_OuterMem_StrucFunc"/>
</dbReference>
<dbReference type="Gene3D" id="1.25.40.10">
    <property type="entry name" value="Tetratricopeptide repeat domain"/>
    <property type="match status" value="1"/>
</dbReference>
<dbReference type="CDD" id="cd07185">
    <property type="entry name" value="OmpA_C-like"/>
    <property type="match status" value="1"/>
</dbReference>
<dbReference type="Pfam" id="PF00691">
    <property type="entry name" value="OmpA"/>
    <property type="match status" value="1"/>
</dbReference>
<dbReference type="SUPFAM" id="SSF103088">
    <property type="entry name" value="OmpA-like"/>
    <property type="match status" value="1"/>
</dbReference>
<dbReference type="PANTHER" id="PTHR30329:SF21">
    <property type="entry name" value="LIPOPROTEIN YIAD-RELATED"/>
    <property type="match status" value="1"/>
</dbReference>
<dbReference type="RefSeq" id="WP_107012748.1">
    <property type="nucleotide sequence ID" value="NZ_CP028136.1"/>
</dbReference>
<evidence type="ECO:0000256" key="6">
    <source>
        <dbReference type="SAM" id="SignalP"/>
    </source>
</evidence>
<dbReference type="SUPFAM" id="SSF82171">
    <property type="entry name" value="DPP6 N-terminal domain-like"/>
    <property type="match status" value="1"/>
</dbReference>
<keyword evidence="8" id="KW-0966">Cell projection</keyword>
<dbReference type="PROSITE" id="PS51123">
    <property type="entry name" value="OMPA_2"/>
    <property type="match status" value="1"/>
</dbReference>
<dbReference type="Proteomes" id="UP000241507">
    <property type="component" value="Chromosome"/>
</dbReference>
<dbReference type="Gene3D" id="2.60.40.1120">
    <property type="entry name" value="Carboxypeptidase-like, regulatory domain"/>
    <property type="match status" value="1"/>
</dbReference>
<feature type="signal peptide" evidence="6">
    <location>
        <begin position="1"/>
        <end position="22"/>
    </location>
</feature>
<dbReference type="AlphaFoldDB" id="A0A2R3Z6P5"/>
<dbReference type="OrthoDB" id="9809364at2"/>
<keyword evidence="3" id="KW-0998">Cell outer membrane</keyword>
<feature type="repeat" description="TPR" evidence="4">
    <location>
        <begin position="57"/>
        <end position="90"/>
    </location>
</feature>
<keyword evidence="2 5" id="KW-0472">Membrane</keyword>
<dbReference type="InterPro" id="IPR019734">
    <property type="entry name" value="TPR_rpt"/>
</dbReference>
<dbReference type="InterPro" id="IPR011990">
    <property type="entry name" value="TPR-like_helical_dom_sf"/>
</dbReference>
<dbReference type="PROSITE" id="PS50005">
    <property type="entry name" value="TPR"/>
    <property type="match status" value="1"/>
</dbReference>
<evidence type="ECO:0000256" key="3">
    <source>
        <dbReference type="ARBA" id="ARBA00023237"/>
    </source>
</evidence>
<dbReference type="PRINTS" id="PR01021">
    <property type="entry name" value="OMPADOMAIN"/>
</dbReference>
<keyword evidence="6" id="KW-0732">Signal</keyword>
<evidence type="ECO:0000256" key="5">
    <source>
        <dbReference type="PROSITE-ProRule" id="PRU00473"/>
    </source>
</evidence>
<dbReference type="EMBL" id="CP028136">
    <property type="protein sequence ID" value="AVR45973.1"/>
    <property type="molecule type" value="Genomic_DNA"/>
</dbReference>
<dbReference type="PANTHER" id="PTHR30329">
    <property type="entry name" value="STATOR ELEMENT OF FLAGELLAR MOTOR COMPLEX"/>
    <property type="match status" value="1"/>
</dbReference>
<dbReference type="Gene3D" id="2.120.10.30">
    <property type="entry name" value="TolB, C-terminal domain"/>
    <property type="match status" value="1"/>
</dbReference>
<gene>
    <name evidence="8" type="ORF">C7S20_12315</name>
</gene>
<dbReference type="Pfam" id="PF07676">
    <property type="entry name" value="PD40"/>
    <property type="match status" value="2"/>
</dbReference>
<keyword evidence="9" id="KW-1185">Reference proteome</keyword>
<keyword evidence="8" id="KW-0282">Flagellum</keyword>
<dbReference type="SUPFAM" id="SSF49478">
    <property type="entry name" value="Cna protein B-type domain"/>
    <property type="match status" value="1"/>
</dbReference>
<keyword evidence="4" id="KW-0802">TPR repeat</keyword>
<name>A0A2R3Z6P5_9FLAO</name>
<dbReference type="SUPFAM" id="SSF48452">
    <property type="entry name" value="TPR-like"/>
    <property type="match status" value="1"/>
</dbReference>
<comment type="subcellular location">
    <subcellularLocation>
        <location evidence="1">Cell outer membrane</location>
    </subcellularLocation>
</comment>
<reference evidence="9" key="1">
    <citation type="submission" date="2018-03" db="EMBL/GenBank/DDBJ databases">
        <title>Gramella fulva sp. nov., isolated from a dry surface of tidal flat.</title>
        <authorList>
            <person name="Hwang S.H."/>
            <person name="Hwang W.M."/>
            <person name="Kang K."/>
            <person name="Ahn T.-Y."/>
        </authorList>
    </citation>
    <scope>NUCLEOTIDE SEQUENCE [LARGE SCALE GENOMIC DNA]</scope>
    <source>
        <strain evidence="9">SH35</strain>
    </source>
</reference>
<dbReference type="InterPro" id="IPR006665">
    <property type="entry name" value="OmpA-like"/>
</dbReference>
<evidence type="ECO:0000256" key="4">
    <source>
        <dbReference type="PROSITE-ProRule" id="PRU00339"/>
    </source>
</evidence>
<accession>A0A2R3Z6P5</accession>
<dbReference type="InterPro" id="IPR006664">
    <property type="entry name" value="OMP_bac"/>
</dbReference>
<evidence type="ECO:0000313" key="9">
    <source>
        <dbReference type="Proteomes" id="UP000241507"/>
    </source>
</evidence>
<dbReference type="InterPro" id="IPR011042">
    <property type="entry name" value="6-blade_b-propeller_TolB-like"/>
</dbReference>
<dbReference type="KEGG" id="grs:C7S20_12315"/>
<sequence>MKVFIKINLLILILMSSSFSYAQRAKMNKAQKEYDRFAYIDAQKIYLQVVSEGYSSPELFEKLGNTYYFNGDYENAARWYEKLMKEYPDQTEPKYYFRAAQSLKSLGDYKASDTLMKVFTEIGSRELVIQNFKSNPDYLKKIKAKPKKWVLEPAEINSEYTDFGSAFYGNKLVYASAKPDSTARKVPIYEWNNQPFFDLFEAEMDENGKLSNPKRLPGEINSNLHESSAVFTKDGNTVYFTRNNYLNGRKGKDRDYNIRLKLYKATKKDGKWREIVELPFNDASYSTAHPALSPDETRLYFSSDRPGTFGESDLWYVDIRGENEYGAPVNLGKNINTEVRESFPFISKENVLYFSSNGRPGLGGLDIFYTPLDKNGMPTEIIIMAEPVNGKKDDFAFAVDLEKDIAFLSSNRNTSDANDNIYRATHACKVLLRGTVKDEITKQLLEEADLALFNEENEKIDSLKTDKNGGFNFNLDCGMQYSLRVTKDDYESVEKIVIAPDDAQEIELPIAMRKIGCPPNDLGCRLSLQPIYFDFNKANIRPDAEVELAKIWAALKEYPELEIKIESHTDSRGSKEYNMELSEARAQATLEWLVNRGINTDRLTAKGYGESRLINECSDGADCTEAEHQLNRRSVFLIKEEESIKK</sequence>
<feature type="chain" id="PRO_5015331999" evidence="6">
    <location>
        <begin position="23"/>
        <end position="646"/>
    </location>
</feature>
<dbReference type="Gene3D" id="3.30.1330.60">
    <property type="entry name" value="OmpA-like domain"/>
    <property type="match status" value="1"/>
</dbReference>
<organism evidence="8 9">
    <name type="scientific">Christiangramia fulva</name>
    <dbReference type="NCBI Taxonomy" id="2126553"/>
    <lineage>
        <taxon>Bacteria</taxon>
        <taxon>Pseudomonadati</taxon>
        <taxon>Bacteroidota</taxon>
        <taxon>Flavobacteriia</taxon>
        <taxon>Flavobacteriales</taxon>
        <taxon>Flavobacteriaceae</taxon>
        <taxon>Christiangramia</taxon>
    </lineage>
</organism>
<feature type="domain" description="OmpA-like" evidence="7">
    <location>
        <begin position="520"/>
        <end position="642"/>
    </location>
</feature>
<dbReference type="InterPro" id="IPR011659">
    <property type="entry name" value="WD40"/>
</dbReference>
<dbReference type="GO" id="GO:0009279">
    <property type="term" value="C:cell outer membrane"/>
    <property type="evidence" value="ECO:0007669"/>
    <property type="project" value="UniProtKB-SubCell"/>
</dbReference>
<keyword evidence="8" id="KW-0969">Cilium</keyword>
<evidence type="ECO:0000313" key="8">
    <source>
        <dbReference type="EMBL" id="AVR45973.1"/>
    </source>
</evidence>
<dbReference type="InterPro" id="IPR036737">
    <property type="entry name" value="OmpA-like_sf"/>
</dbReference>